<evidence type="ECO:0000313" key="2">
    <source>
        <dbReference type="Proteomes" id="UP000805193"/>
    </source>
</evidence>
<name>A0AC60PBF8_IXOPE</name>
<accession>A0AC60PBF8</accession>
<sequence length="363" mass="39976">MLIAAGRPAGRASRDQSVRGPVRRVDTPLEEVITCATKLRPRSSFSSPEDMRATAGHAYCRYGVDILSSRASRHRSDRASSAAPVVCYGRVVCYARHNYCSHLVMARVSEADRRKIVELAQNGHSQRVIAALVNRPLKTVNRIVQAFRYEGRICDAPRGPPPRATTEDEDHYIVAAAVDDPFLSAREIRKHLGLNASDATNVRGRRMTGAGSSSQTSRRLPRERTNVCTCGEFAAHDPAYVQRVANNGRTCVNVWGAVTKHGLGPLHRIAGRLMSASYCDIVDTVLLLFVHGGLFPDHNFLFQQDLAPVHTARVVKNHLQQCGIEELAWVPKGADMNIIENVWGRIEVAMQTAGVADDARSLR</sequence>
<organism evidence="1 2">
    <name type="scientific">Ixodes persulcatus</name>
    <name type="common">Taiga tick</name>
    <dbReference type="NCBI Taxonomy" id="34615"/>
    <lineage>
        <taxon>Eukaryota</taxon>
        <taxon>Metazoa</taxon>
        <taxon>Ecdysozoa</taxon>
        <taxon>Arthropoda</taxon>
        <taxon>Chelicerata</taxon>
        <taxon>Arachnida</taxon>
        <taxon>Acari</taxon>
        <taxon>Parasitiformes</taxon>
        <taxon>Ixodida</taxon>
        <taxon>Ixodoidea</taxon>
        <taxon>Ixodidae</taxon>
        <taxon>Ixodinae</taxon>
        <taxon>Ixodes</taxon>
    </lineage>
</organism>
<gene>
    <name evidence="1" type="ORF">HPB47_006059</name>
</gene>
<dbReference type="Proteomes" id="UP000805193">
    <property type="component" value="Unassembled WGS sequence"/>
</dbReference>
<proteinExistence type="predicted"/>
<keyword evidence="2" id="KW-1185">Reference proteome</keyword>
<protein>
    <submittedName>
        <fullName evidence="1">Uncharacterized protein</fullName>
    </submittedName>
</protein>
<comment type="caution">
    <text evidence="1">The sequence shown here is derived from an EMBL/GenBank/DDBJ whole genome shotgun (WGS) entry which is preliminary data.</text>
</comment>
<evidence type="ECO:0000313" key="1">
    <source>
        <dbReference type="EMBL" id="KAG0416889.1"/>
    </source>
</evidence>
<dbReference type="EMBL" id="JABSTQ010010905">
    <property type="protein sequence ID" value="KAG0416889.1"/>
    <property type="molecule type" value="Genomic_DNA"/>
</dbReference>
<reference evidence="1 2" key="1">
    <citation type="journal article" date="2020" name="Cell">
        <title>Large-Scale Comparative Analyses of Tick Genomes Elucidate Their Genetic Diversity and Vector Capacities.</title>
        <authorList>
            <consortium name="Tick Genome and Microbiome Consortium (TIGMIC)"/>
            <person name="Jia N."/>
            <person name="Wang J."/>
            <person name="Shi W."/>
            <person name="Du L."/>
            <person name="Sun Y."/>
            <person name="Zhan W."/>
            <person name="Jiang J.F."/>
            <person name="Wang Q."/>
            <person name="Zhang B."/>
            <person name="Ji P."/>
            <person name="Bell-Sakyi L."/>
            <person name="Cui X.M."/>
            <person name="Yuan T.T."/>
            <person name="Jiang B.G."/>
            <person name="Yang W.F."/>
            <person name="Lam T.T."/>
            <person name="Chang Q.C."/>
            <person name="Ding S.J."/>
            <person name="Wang X.J."/>
            <person name="Zhu J.G."/>
            <person name="Ruan X.D."/>
            <person name="Zhao L."/>
            <person name="Wei J.T."/>
            <person name="Ye R.Z."/>
            <person name="Que T.C."/>
            <person name="Du C.H."/>
            <person name="Zhou Y.H."/>
            <person name="Cheng J.X."/>
            <person name="Dai P.F."/>
            <person name="Guo W.B."/>
            <person name="Han X.H."/>
            <person name="Huang E.J."/>
            <person name="Li L.F."/>
            <person name="Wei W."/>
            <person name="Gao Y.C."/>
            <person name="Liu J.Z."/>
            <person name="Shao H.Z."/>
            <person name="Wang X."/>
            <person name="Wang C.C."/>
            <person name="Yang T.C."/>
            <person name="Huo Q.B."/>
            <person name="Li W."/>
            <person name="Chen H.Y."/>
            <person name="Chen S.E."/>
            <person name="Zhou L.G."/>
            <person name="Ni X.B."/>
            <person name="Tian J.H."/>
            <person name="Sheng Y."/>
            <person name="Liu T."/>
            <person name="Pan Y.S."/>
            <person name="Xia L.Y."/>
            <person name="Li J."/>
            <person name="Zhao F."/>
            <person name="Cao W.C."/>
        </authorList>
    </citation>
    <scope>NUCLEOTIDE SEQUENCE [LARGE SCALE GENOMIC DNA]</scope>
    <source>
        <strain evidence="1">Iper-2018</strain>
    </source>
</reference>